<keyword evidence="4" id="KW-1185">Reference proteome</keyword>
<dbReference type="RefSeq" id="WP_127072926.1">
    <property type="nucleotide sequence ID" value="NZ_BMKB01000002.1"/>
</dbReference>
<reference evidence="3 4" key="1">
    <citation type="journal article" date="2014" name="Int. J. Syst. Evol. Microbiol.">
        <title>Complete genome sequence of Corynebacterium casei LMG S-19264T (=DSM 44701T), isolated from a smear-ripened cheese.</title>
        <authorList>
            <consortium name="US DOE Joint Genome Institute (JGI-PGF)"/>
            <person name="Walter F."/>
            <person name="Albersmeier A."/>
            <person name="Kalinowski J."/>
            <person name="Ruckert C."/>
        </authorList>
    </citation>
    <scope>NUCLEOTIDE SEQUENCE [LARGE SCALE GENOMIC DNA]</scope>
    <source>
        <strain evidence="3 4">CGMCC 1.15896</strain>
    </source>
</reference>
<dbReference type="Proteomes" id="UP000596977">
    <property type="component" value="Unassembled WGS sequence"/>
</dbReference>
<sequence>MSATALSDSGNDRIKPGGNMTPFDAVVLEIEELYEQIAGITAIENEAQHEAATKLYDDLHEAGKKADELRKEEVKPLDEAKKAAQKRFHPLIGDTKTEGKGKVPLGKEVLGQVLTPYRDKVAAEKRARAEQAAREAKEERAKAVAAMQESSGDLEAREEAERQLELAKEAEAFAKRQHKRANTGNGLRTYWIAEMVDQRKAVATMWKQNPQAFLDLAQELADKAARSGVRELDGFKITETKKAI</sequence>
<accession>A0A916VWB6</accession>
<gene>
    <name evidence="3" type="ORF">GCM10011499_14580</name>
</gene>
<organism evidence="3 4">
    <name type="scientific">Pelagibacterium lentulum</name>
    <dbReference type="NCBI Taxonomy" id="2029865"/>
    <lineage>
        <taxon>Bacteria</taxon>
        <taxon>Pseudomonadati</taxon>
        <taxon>Pseudomonadota</taxon>
        <taxon>Alphaproteobacteria</taxon>
        <taxon>Hyphomicrobiales</taxon>
        <taxon>Devosiaceae</taxon>
        <taxon>Pelagibacterium</taxon>
    </lineage>
</organism>
<feature type="region of interest" description="Disordered" evidence="2">
    <location>
        <begin position="1"/>
        <end position="20"/>
    </location>
</feature>
<evidence type="ECO:0000256" key="1">
    <source>
        <dbReference type="SAM" id="Coils"/>
    </source>
</evidence>
<protein>
    <submittedName>
        <fullName evidence="3">Uncharacterized protein</fullName>
    </submittedName>
</protein>
<evidence type="ECO:0000313" key="4">
    <source>
        <dbReference type="Proteomes" id="UP000596977"/>
    </source>
</evidence>
<dbReference type="AlphaFoldDB" id="A0A916VWB6"/>
<name>A0A916VWB6_9HYPH</name>
<evidence type="ECO:0000256" key="2">
    <source>
        <dbReference type="SAM" id="MobiDB-lite"/>
    </source>
</evidence>
<dbReference type="EMBL" id="BMKB01000002">
    <property type="protein sequence ID" value="GGA45920.1"/>
    <property type="molecule type" value="Genomic_DNA"/>
</dbReference>
<feature type="coiled-coil region" evidence="1">
    <location>
        <begin position="119"/>
        <end position="177"/>
    </location>
</feature>
<proteinExistence type="predicted"/>
<comment type="caution">
    <text evidence="3">The sequence shown here is derived from an EMBL/GenBank/DDBJ whole genome shotgun (WGS) entry which is preliminary data.</text>
</comment>
<evidence type="ECO:0000313" key="3">
    <source>
        <dbReference type="EMBL" id="GGA45920.1"/>
    </source>
</evidence>
<dbReference type="OrthoDB" id="7500285at2"/>
<keyword evidence="1" id="KW-0175">Coiled coil</keyword>